<feature type="compositionally biased region" description="Low complexity" evidence="1">
    <location>
        <begin position="30"/>
        <end position="45"/>
    </location>
</feature>
<dbReference type="RefSeq" id="WP_003828052.1">
    <property type="nucleotide sequence ID" value="NZ_AP012324.1"/>
</dbReference>
<accession>D4BLY5</accession>
<comment type="caution">
    <text evidence="3">The sequence shown here is derived from an EMBL/GenBank/DDBJ whole genome shotgun (WGS) entry which is preliminary data.</text>
</comment>
<feature type="compositionally biased region" description="Basic and acidic residues" evidence="1">
    <location>
        <begin position="63"/>
        <end position="83"/>
    </location>
</feature>
<feature type="region of interest" description="Disordered" evidence="1">
    <location>
        <begin position="30"/>
        <end position="97"/>
    </location>
</feature>
<dbReference type="HOGENOM" id="CLU_1007099_0_0_11"/>
<dbReference type="EMBL" id="ACCG02000005">
    <property type="protein sequence ID" value="EFE89804.1"/>
    <property type="molecule type" value="Genomic_DNA"/>
</dbReference>
<name>D4BLY5_BIFBR</name>
<reference evidence="3 4" key="1">
    <citation type="submission" date="2010-02" db="EMBL/GenBank/DDBJ databases">
        <authorList>
            <person name="Weinstock G."/>
            <person name="Sodergren E."/>
            <person name="Clifton S."/>
            <person name="Fulton L."/>
            <person name="Fulton B."/>
            <person name="Courtney L."/>
            <person name="Fronick C."/>
            <person name="Harrison M."/>
            <person name="Strong C."/>
            <person name="Farmer C."/>
            <person name="Delahaunty K."/>
            <person name="Markovic C."/>
            <person name="Hall O."/>
            <person name="Minx P."/>
            <person name="Tomlinson C."/>
            <person name="Mitreva M."/>
            <person name="Nelson J."/>
            <person name="Hou S."/>
            <person name="Wollam A."/>
            <person name="Pepin K.H."/>
            <person name="Johnson M."/>
            <person name="Bhonagiri V."/>
            <person name="Zhang X."/>
            <person name="Suruliraj S."/>
            <person name="Warren W."/>
            <person name="Chinwalla A."/>
            <person name="Mardis E.R."/>
            <person name="Wilson R.K."/>
        </authorList>
    </citation>
    <scope>NUCLEOTIDE SEQUENCE [LARGE SCALE GENOMIC DNA]</scope>
    <source>
        <strain evidence="3 4">DSM 20213</strain>
    </source>
</reference>
<gene>
    <name evidence="3" type="ORF">BIFBRE_03072</name>
</gene>
<protein>
    <submittedName>
        <fullName evidence="3">Uncharacterized protein</fullName>
    </submittedName>
</protein>
<evidence type="ECO:0000313" key="3">
    <source>
        <dbReference type="EMBL" id="EFE89804.1"/>
    </source>
</evidence>
<feature type="compositionally biased region" description="Polar residues" evidence="1">
    <location>
        <begin position="46"/>
        <end position="59"/>
    </location>
</feature>
<evidence type="ECO:0000256" key="1">
    <source>
        <dbReference type="SAM" id="MobiDB-lite"/>
    </source>
</evidence>
<keyword evidence="2" id="KW-0732">Signal</keyword>
<dbReference type="PATRIC" id="fig|518634.20.peg.169"/>
<dbReference type="GeneID" id="93018720"/>
<proteinExistence type="predicted"/>
<sequence length="276" mass="28072">MKKMSKVAAVLVAAGMLFTGVGTAYAADATTTGTATPQTAETAPTNGSDGTKAATNAAPQSDADAKANAKTEAKPEAAPKADAKANAAAPQGNGPAITKIEKPEGVLKVGAYYASGTAKPVFKVTLSGLTVGKGYGILTNLNDASATKPAVGDAGAVFVIYGDGFAATTATQTVSMEYRGTSADIEDVWFALVEGDAPNSDYVRGKVVSISDVQVDPVNVSRSITFSDQKVENVGTHSAGLKAHYTIDEKLLPDVANVLQHGPVARVLRAGQGNEQ</sequence>
<dbReference type="AlphaFoldDB" id="D4BLY5"/>
<dbReference type="Proteomes" id="UP000003191">
    <property type="component" value="Unassembled WGS sequence"/>
</dbReference>
<organism evidence="3 4">
    <name type="scientific">Bifidobacterium breve DSM 20213 = JCM 1192</name>
    <dbReference type="NCBI Taxonomy" id="518634"/>
    <lineage>
        <taxon>Bacteria</taxon>
        <taxon>Bacillati</taxon>
        <taxon>Actinomycetota</taxon>
        <taxon>Actinomycetes</taxon>
        <taxon>Bifidobacteriales</taxon>
        <taxon>Bifidobacteriaceae</taxon>
        <taxon>Bifidobacterium</taxon>
    </lineage>
</organism>
<dbReference type="KEGG" id="bbrd:BBBR_0160"/>
<feature type="chain" id="PRO_5009952184" evidence="2">
    <location>
        <begin position="27"/>
        <end position="276"/>
    </location>
</feature>
<feature type="signal peptide" evidence="2">
    <location>
        <begin position="1"/>
        <end position="26"/>
    </location>
</feature>
<evidence type="ECO:0000256" key="2">
    <source>
        <dbReference type="SAM" id="SignalP"/>
    </source>
</evidence>
<keyword evidence="4" id="KW-1185">Reference proteome</keyword>
<evidence type="ECO:0000313" key="4">
    <source>
        <dbReference type="Proteomes" id="UP000003191"/>
    </source>
</evidence>